<feature type="domain" description="Peptidase M24" evidence="1">
    <location>
        <begin position="137"/>
        <end position="330"/>
    </location>
</feature>
<dbReference type="InterPro" id="IPR036005">
    <property type="entry name" value="Creatinase/aminopeptidase-like"/>
</dbReference>
<reference evidence="2 3" key="1">
    <citation type="submission" date="2020-05" db="EMBL/GenBank/DDBJ databases">
        <authorList>
            <person name="Whitworth D."/>
        </authorList>
    </citation>
    <scope>NUCLEOTIDE SEQUENCE [LARGE SCALE GENOMIC DNA]</scope>
    <source>
        <strain evidence="2 3">AB043B</strain>
    </source>
</reference>
<organism evidence="2 3">
    <name type="scientific">Corallococcus exercitus</name>
    <dbReference type="NCBI Taxonomy" id="2316736"/>
    <lineage>
        <taxon>Bacteria</taxon>
        <taxon>Pseudomonadati</taxon>
        <taxon>Myxococcota</taxon>
        <taxon>Myxococcia</taxon>
        <taxon>Myxococcales</taxon>
        <taxon>Cystobacterineae</taxon>
        <taxon>Myxococcaceae</taxon>
        <taxon>Corallococcus</taxon>
    </lineage>
</organism>
<gene>
    <name evidence="2" type="ORF">HMI49_26350</name>
</gene>
<dbReference type="Proteomes" id="UP000563426">
    <property type="component" value="Unassembled WGS sequence"/>
</dbReference>
<accession>A0A7Y4KNZ9</accession>
<dbReference type="Pfam" id="PF00557">
    <property type="entry name" value="Peptidase_M24"/>
    <property type="match status" value="1"/>
</dbReference>
<dbReference type="CDD" id="cd01066">
    <property type="entry name" value="APP_MetAP"/>
    <property type="match status" value="1"/>
</dbReference>
<name>A0A7Y4KNZ9_9BACT</name>
<dbReference type="PANTHER" id="PTHR46112:SF2">
    <property type="entry name" value="XAA-PRO AMINOPEPTIDASE P-RELATED"/>
    <property type="match status" value="1"/>
</dbReference>
<comment type="caution">
    <text evidence="2">The sequence shown here is derived from an EMBL/GenBank/DDBJ whole genome shotgun (WGS) entry which is preliminary data.</text>
</comment>
<dbReference type="InterPro" id="IPR050659">
    <property type="entry name" value="Peptidase_M24B"/>
</dbReference>
<protein>
    <submittedName>
        <fullName evidence="2">M24 family metallopeptidase</fullName>
    </submittedName>
</protein>
<dbReference type="EMBL" id="JABFJV010000180">
    <property type="protein sequence ID" value="NOK36735.1"/>
    <property type="molecule type" value="Genomic_DNA"/>
</dbReference>
<proteinExistence type="predicted"/>
<sequence length="359" mass="38695">MTELTTKLARVRANMRTQGLGAIRFRGVDWFAWMTCGGSSTVILSAETGVAEVLVTDEGAWVLTDNIEAERLAREELPGGLPVEAHPWTDSRPREAFVKARTGVGPVGSDRPVAGEFPLPVDLTRARSSLGPEELERYRALGRDAAAAMTDVLLAARPEWTGFELAGAGAQALWARGIQPMLTLVGDARRLPVYRHPTASRDTLGDRAMLVFCGRRRGLCANLTRFVYFRQPSREERRLAADVARVEAAAFAASRPGATLGQVYAALVRAYADAGHPGAQALHHQGGSCGYLSRDVVALPDTGVALEPHNAVAWNPSLPGAKIEDTALVSPAGLELLTVDPRWPTVRVEGLERPDLLVR</sequence>
<dbReference type="SUPFAM" id="SSF55920">
    <property type="entry name" value="Creatinase/aminopeptidase"/>
    <property type="match status" value="1"/>
</dbReference>
<dbReference type="PANTHER" id="PTHR46112">
    <property type="entry name" value="AMINOPEPTIDASE"/>
    <property type="match status" value="1"/>
</dbReference>
<dbReference type="SUPFAM" id="SSF53092">
    <property type="entry name" value="Creatinase/prolidase N-terminal domain"/>
    <property type="match status" value="1"/>
</dbReference>
<dbReference type="InterPro" id="IPR000994">
    <property type="entry name" value="Pept_M24"/>
</dbReference>
<evidence type="ECO:0000313" key="3">
    <source>
        <dbReference type="Proteomes" id="UP000563426"/>
    </source>
</evidence>
<keyword evidence="3" id="KW-1185">Reference proteome</keyword>
<dbReference type="Gene3D" id="3.90.230.10">
    <property type="entry name" value="Creatinase/methionine aminopeptidase superfamily"/>
    <property type="match status" value="1"/>
</dbReference>
<evidence type="ECO:0000259" key="1">
    <source>
        <dbReference type="Pfam" id="PF00557"/>
    </source>
</evidence>
<dbReference type="RefSeq" id="WP_171436975.1">
    <property type="nucleotide sequence ID" value="NZ_JABFJV010000180.1"/>
</dbReference>
<evidence type="ECO:0000313" key="2">
    <source>
        <dbReference type="EMBL" id="NOK36735.1"/>
    </source>
</evidence>
<dbReference type="AlphaFoldDB" id="A0A7Y4KNZ9"/>
<dbReference type="InterPro" id="IPR029149">
    <property type="entry name" value="Creatin/AminoP/Spt16_N"/>
</dbReference>